<evidence type="ECO:0000313" key="2">
    <source>
        <dbReference type="Proteomes" id="UP000189703"/>
    </source>
</evidence>
<gene>
    <name evidence="3" type="primary">LOC104599449</name>
</gene>
<dbReference type="STRING" id="4432.A0A1U8A0A6"/>
<dbReference type="OMA" id="REEHFTH"/>
<dbReference type="PANTHER" id="PTHR36886">
    <property type="entry name" value="PROTEIN FRIGIDA-ESSENTIAL 1"/>
    <property type="match status" value="1"/>
</dbReference>
<evidence type="ECO:0000313" key="3">
    <source>
        <dbReference type="RefSeq" id="XP_010260301.1"/>
    </source>
</evidence>
<evidence type="ECO:0000259" key="1">
    <source>
        <dbReference type="Pfam" id="PF23030"/>
    </source>
</evidence>
<dbReference type="OrthoDB" id="1935339at2759"/>
<dbReference type="Pfam" id="PF23030">
    <property type="entry name" value="SCAF11-like_C"/>
    <property type="match status" value="1"/>
</dbReference>
<dbReference type="Proteomes" id="UP000189703">
    <property type="component" value="Unplaced"/>
</dbReference>
<dbReference type="eggNOG" id="ENOG502QU3F">
    <property type="taxonomic scope" value="Eukaryota"/>
</dbReference>
<keyword evidence="2" id="KW-1185">Reference proteome</keyword>
<dbReference type="GeneID" id="104599449"/>
<accession>A0A1U8A0A6</accession>
<sequence>MSETNHFRLAPQEGYHLHPQSQLREVHHAAQPVWDDVQNFQVLQNPRSISQFPMQGFIPSSSYSREEFGALSTGKADLSTSRYLSILDSKQLSCLSEGGSKISNPSYYNPFASTFEQPPGRSIFNSNFRQHIDTNYGGKFDFPDRLRHVSVDGKCIGGVGPRHTASPPNSSKLGEQILAKSGSSLLPASLGGSNECVHSQGASSEVFPGTQTLLLWESRTDQYDPLFDSIEPSSSSVRKFGCVQARELTTSIIDRPLQSRVASDSETVLKFSGSHELLNAEEANKLKKDAALTAVHSPENDEFGETAMDAEVGVVDNGSPEVGNRKNWSPGNPDDPANTGMGENEVDQVQTSGKSKKSKDSRSMKLFKIALADFVKEVLKPSWRQGNMSKEAFKTIVKKTVDKVSGAMKSHQIPKSQAKINQYIESSQHKLTKLVMGYVDKYVKVLKLYHSCSKKL</sequence>
<dbReference type="RefSeq" id="XP_010260301.1">
    <property type="nucleotide sequence ID" value="XM_010261999.2"/>
</dbReference>
<dbReference type="InterPro" id="IPR052650">
    <property type="entry name" value="Zinc_finger_CCCH"/>
</dbReference>
<protein>
    <submittedName>
        <fullName evidence="3">Uncharacterized protein LOC104599449</fullName>
    </submittedName>
</protein>
<dbReference type="PANTHER" id="PTHR36886:SF7">
    <property type="entry name" value="EXPRESSED PROTEIN"/>
    <property type="match status" value="1"/>
</dbReference>
<proteinExistence type="predicted"/>
<name>A0A1U8A0A6_NELNU</name>
<dbReference type="AlphaFoldDB" id="A0A1U8A0A6"/>
<dbReference type="KEGG" id="nnu:104599449"/>
<reference evidence="3" key="1">
    <citation type="submission" date="2025-08" db="UniProtKB">
        <authorList>
            <consortium name="RefSeq"/>
        </authorList>
    </citation>
    <scope>IDENTIFICATION</scope>
</reference>
<feature type="domain" description="SFR19-like C-terminal" evidence="1">
    <location>
        <begin position="371"/>
        <end position="430"/>
    </location>
</feature>
<organism evidence="2 3">
    <name type="scientific">Nelumbo nucifera</name>
    <name type="common">Sacred lotus</name>
    <dbReference type="NCBI Taxonomy" id="4432"/>
    <lineage>
        <taxon>Eukaryota</taxon>
        <taxon>Viridiplantae</taxon>
        <taxon>Streptophyta</taxon>
        <taxon>Embryophyta</taxon>
        <taxon>Tracheophyta</taxon>
        <taxon>Spermatophyta</taxon>
        <taxon>Magnoliopsida</taxon>
        <taxon>Proteales</taxon>
        <taxon>Nelumbonaceae</taxon>
        <taxon>Nelumbo</taxon>
    </lineage>
</organism>
<dbReference type="InterPro" id="IPR057031">
    <property type="entry name" value="SFR19-like_C"/>
</dbReference>